<dbReference type="SUPFAM" id="SSF47090">
    <property type="entry name" value="PGBD-like"/>
    <property type="match status" value="2"/>
</dbReference>
<name>A0A1C5G709_MICEH</name>
<feature type="domain" description="Peptidoglycan binding-like" evidence="2">
    <location>
        <begin position="188"/>
        <end position="241"/>
    </location>
</feature>
<dbReference type="InterPro" id="IPR036365">
    <property type="entry name" value="PGBD-like_sf"/>
</dbReference>
<dbReference type="RefSeq" id="WP_088999682.1">
    <property type="nucleotide sequence ID" value="NZ_JBFAAC010000018.1"/>
</dbReference>
<dbReference type="Pfam" id="PF01471">
    <property type="entry name" value="PG_binding_1"/>
    <property type="match status" value="2"/>
</dbReference>
<proteinExistence type="predicted"/>
<dbReference type="GO" id="GO:0016787">
    <property type="term" value="F:hydrolase activity"/>
    <property type="evidence" value="ECO:0007669"/>
    <property type="project" value="UniProtKB-KW"/>
</dbReference>
<sequence>MTGIDTVPWLRGDDPGTGPAVRRVPLERGGHRRAGWALSRRTLLRAGTAVGMAALSVFPAARRAYADGYTIYAGCPTYASDHNCSPGCGPSTIFADSCNTSGTYTGFHKNDGVTWILRPNQCYGGTYDGWLWAYNGACGACACSVERRCHDGYKKTSAGWVKSICRWNTKCGCLGAASWPTTRRSNTGVNVYTVQHLLTARGHATDIDGIFGGDTEAKVKSFQTAAGLGATGVVDATTWPKLVTTVRSGNSGHAVSAAQRQLNRRGYALVVDGSFGPATDSATRDFQRQNGLTIDGVIGGNSWRTLTGAAV</sequence>
<dbReference type="PROSITE" id="PS51318">
    <property type="entry name" value="TAT"/>
    <property type="match status" value="1"/>
</dbReference>
<reference evidence="3 4" key="1">
    <citation type="submission" date="2016-06" db="EMBL/GenBank/DDBJ databases">
        <authorList>
            <person name="Kjaerup R.B."/>
            <person name="Dalgaard T.S."/>
            <person name="Juul-Madsen H.R."/>
        </authorList>
    </citation>
    <scope>NUCLEOTIDE SEQUENCE [LARGE SCALE GENOMIC DNA]</scope>
    <source>
        <strain evidence="3 4">DSM 43913</strain>
    </source>
</reference>
<feature type="region of interest" description="Disordered" evidence="1">
    <location>
        <begin position="1"/>
        <end position="23"/>
    </location>
</feature>
<dbReference type="Gene3D" id="1.10.101.10">
    <property type="entry name" value="PGBD-like superfamily/PGBD"/>
    <property type="match status" value="2"/>
</dbReference>
<dbReference type="InterPro" id="IPR002477">
    <property type="entry name" value="Peptidoglycan-bd-like"/>
</dbReference>
<dbReference type="Proteomes" id="UP000198251">
    <property type="component" value="Chromosome I"/>
</dbReference>
<evidence type="ECO:0000313" key="4">
    <source>
        <dbReference type="Proteomes" id="UP000198251"/>
    </source>
</evidence>
<evidence type="ECO:0000259" key="2">
    <source>
        <dbReference type="Pfam" id="PF01471"/>
    </source>
</evidence>
<gene>
    <name evidence="3" type="ORF">GA0070610_1938</name>
</gene>
<protein>
    <submittedName>
        <fullName evidence="3">Peptidoglycan-binding (PGRP) domain of peptidoglycan hydrolases-containing protein</fullName>
    </submittedName>
</protein>
<keyword evidence="4" id="KW-1185">Reference proteome</keyword>
<accession>A0A1C5G709</accession>
<dbReference type="InterPro" id="IPR036366">
    <property type="entry name" value="PGBDSf"/>
</dbReference>
<organism evidence="3 4">
    <name type="scientific">Micromonospora echinofusca</name>
    <dbReference type="NCBI Taxonomy" id="47858"/>
    <lineage>
        <taxon>Bacteria</taxon>
        <taxon>Bacillati</taxon>
        <taxon>Actinomycetota</taxon>
        <taxon>Actinomycetes</taxon>
        <taxon>Micromonosporales</taxon>
        <taxon>Micromonosporaceae</taxon>
        <taxon>Micromonospora</taxon>
    </lineage>
</organism>
<dbReference type="GeneID" id="95801759"/>
<evidence type="ECO:0000256" key="1">
    <source>
        <dbReference type="SAM" id="MobiDB-lite"/>
    </source>
</evidence>
<feature type="domain" description="Peptidoglycan binding-like" evidence="2">
    <location>
        <begin position="252"/>
        <end position="306"/>
    </location>
</feature>
<keyword evidence="3" id="KW-0378">Hydrolase</keyword>
<dbReference type="EMBL" id="LT607733">
    <property type="protein sequence ID" value="SCG15695.1"/>
    <property type="molecule type" value="Genomic_DNA"/>
</dbReference>
<evidence type="ECO:0000313" key="3">
    <source>
        <dbReference type="EMBL" id="SCG15695.1"/>
    </source>
</evidence>
<dbReference type="InterPro" id="IPR006311">
    <property type="entry name" value="TAT_signal"/>
</dbReference>
<dbReference type="AlphaFoldDB" id="A0A1C5G709"/>